<evidence type="ECO:0000313" key="2">
    <source>
        <dbReference type="Proteomes" id="UP000579812"/>
    </source>
</evidence>
<dbReference type="AlphaFoldDB" id="A0A7J6CMN9"/>
<keyword evidence="2" id="KW-1185">Reference proteome</keyword>
<accession>A0A7J6CMN9</accession>
<gene>
    <name evidence="1" type="ORF">G5714_011249</name>
</gene>
<dbReference type="EMBL" id="JAAMOB010000010">
    <property type="protein sequence ID" value="KAF4108490.1"/>
    <property type="molecule type" value="Genomic_DNA"/>
</dbReference>
<evidence type="ECO:0000313" key="1">
    <source>
        <dbReference type="EMBL" id="KAF4108490.1"/>
    </source>
</evidence>
<dbReference type="Proteomes" id="UP000579812">
    <property type="component" value="Unassembled WGS sequence"/>
</dbReference>
<comment type="caution">
    <text evidence="1">The sequence shown here is derived from an EMBL/GenBank/DDBJ whole genome shotgun (WGS) entry which is preliminary data.</text>
</comment>
<sequence length="68" mass="7753">MQCKILDYGGKSQGQAGRQTWVMTWHLRGRGLAIRSTSNPISWEERQLPSQTVRFLTQSTVAEETLQC</sequence>
<organism evidence="1 2">
    <name type="scientific">Onychostoma macrolepis</name>
    <dbReference type="NCBI Taxonomy" id="369639"/>
    <lineage>
        <taxon>Eukaryota</taxon>
        <taxon>Metazoa</taxon>
        <taxon>Chordata</taxon>
        <taxon>Craniata</taxon>
        <taxon>Vertebrata</taxon>
        <taxon>Euteleostomi</taxon>
        <taxon>Actinopterygii</taxon>
        <taxon>Neopterygii</taxon>
        <taxon>Teleostei</taxon>
        <taxon>Ostariophysi</taxon>
        <taxon>Cypriniformes</taxon>
        <taxon>Cyprinidae</taxon>
        <taxon>Acrossocheilinae</taxon>
        <taxon>Onychostoma</taxon>
    </lineage>
</organism>
<reference evidence="1 2" key="1">
    <citation type="submission" date="2020-04" db="EMBL/GenBank/DDBJ databases">
        <title>Chromosome-level genome assembly of a cyprinid fish Onychostoma macrolepis by integration of Nanopore Sequencing, Bionano and Hi-C technology.</title>
        <authorList>
            <person name="Wang D."/>
        </authorList>
    </citation>
    <scope>NUCLEOTIDE SEQUENCE [LARGE SCALE GENOMIC DNA]</scope>
    <source>
        <strain evidence="1">SWU-2019</strain>
        <tissue evidence="1">Muscle</tissue>
    </source>
</reference>
<protein>
    <submittedName>
        <fullName evidence="1">Uncharacterized protein</fullName>
    </submittedName>
</protein>
<name>A0A7J6CMN9_9TELE</name>
<proteinExistence type="predicted"/>